<evidence type="ECO:0000256" key="3">
    <source>
        <dbReference type="ARBA" id="ARBA00022448"/>
    </source>
</evidence>
<evidence type="ECO:0000256" key="1">
    <source>
        <dbReference type="ARBA" id="ARBA00004196"/>
    </source>
</evidence>
<dbReference type="SUPFAM" id="SSF53807">
    <property type="entry name" value="Helical backbone' metal receptor"/>
    <property type="match status" value="1"/>
</dbReference>
<name>A0A4Q2EDQ8_9ACTN</name>
<keyword evidence="3" id="KW-0813">Transport</keyword>
<dbReference type="RefSeq" id="WP_129459203.1">
    <property type="nucleotide sequence ID" value="NZ_PPCV01000007.1"/>
</dbReference>
<dbReference type="EMBL" id="PPCV01000007">
    <property type="protein sequence ID" value="RXW31597.1"/>
    <property type="molecule type" value="Genomic_DNA"/>
</dbReference>
<dbReference type="GO" id="GO:0030288">
    <property type="term" value="C:outer membrane-bounded periplasmic space"/>
    <property type="evidence" value="ECO:0007669"/>
    <property type="project" value="TreeGrafter"/>
</dbReference>
<reference evidence="8 9" key="1">
    <citation type="submission" date="2018-01" db="EMBL/GenBank/DDBJ databases">
        <title>Lactibacter flavus gen. nov., sp. nov., a novel bacterium of the family Propionibacteriaceae isolated from raw milk and dairy products.</title>
        <authorList>
            <person name="Wenning M."/>
            <person name="Breitenwieser F."/>
            <person name="Huptas C."/>
            <person name="von Neubeck M."/>
            <person name="Busse H.-J."/>
            <person name="Scherer S."/>
        </authorList>
    </citation>
    <scope>NUCLEOTIDE SEQUENCE [LARGE SCALE GENOMIC DNA]</scope>
    <source>
        <strain evidence="8 9">VG341</strain>
    </source>
</reference>
<dbReference type="InterPro" id="IPR002491">
    <property type="entry name" value="ABC_transptr_periplasmic_BD"/>
</dbReference>
<protein>
    <submittedName>
        <fullName evidence="8">Iron ABC transporter substrate-binding protein</fullName>
    </submittedName>
</protein>
<organism evidence="8 9">
    <name type="scientific">Propioniciclava flava</name>
    <dbReference type="NCBI Taxonomy" id="2072026"/>
    <lineage>
        <taxon>Bacteria</taxon>
        <taxon>Bacillati</taxon>
        <taxon>Actinomycetota</taxon>
        <taxon>Actinomycetes</taxon>
        <taxon>Propionibacteriales</taxon>
        <taxon>Propionibacteriaceae</taxon>
        <taxon>Propioniciclava</taxon>
    </lineage>
</organism>
<feature type="signal peptide" evidence="6">
    <location>
        <begin position="1"/>
        <end position="27"/>
    </location>
</feature>
<dbReference type="PANTHER" id="PTHR30532">
    <property type="entry name" value="IRON III DICITRATE-BINDING PERIPLASMIC PROTEIN"/>
    <property type="match status" value="1"/>
</dbReference>
<dbReference type="GO" id="GO:1901678">
    <property type="term" value="P:iron coordination entity transport"/>
    <property type="evidence" value="ECO:0007669"/>
    <property type="project" value="UniProtKB-ARBA"/>
</dbReference>
<feature type="chain" id="PRO_5038596832" evidence="6">
    <location>
        <begin position="28"/>
        <end position="328"/>
    </location>
</feature>
<comment type="similarity">
    <text evidence="2">Belongs to the bacterial solute-binding protein 8 family.</text>
</comment>
<evidence type="ECO:0000256" key="6">
    <source>
        <dbReference type="SAM" id="SignalP"/>
    </source>
</evidence>
<comment type="caution">
    <text evidence="8">The sequence shown here is derived from an EMBL/GenBank/DDBJ whole genome shotgun (WGS) entry which is preliminary data.</text>
</comment>
<keyword evidence="4 6" id="KW-0732">Signal</keyword>
<dbReference type="Pfam" id="PF01497">
    <property type="entry name" value="Peripla_BP_2"/>
    <property type="match status" value="1"/>
</dbReference>
<gene>
    <name evidence="8" type="ORF">C1706_10535</name>
</gene>
<feature type="compositionally biased region" description="Polar residues" evidence="5">
    <location>
        <begin position="37"/>
        <end position="48"/>
    </location>
</feature>
<evidence type="ECO:0000313" key="8">
    <source>
        <dbReference type="EMBL" id="RXW31597.1"/>
    </source>
</evidence>
<accession>A0A4Q2EDQ8</accession>
<sequence>MNRLVGRLLAPAAALTLLLTGCASAPAAPANSPSASQGTVTVSDNKGNVTVKTPPTAVVALDNRTFQTLADWDIKPKAAARALMPSTNKYAKDDSIVDLGNHMEPKMELITAAEPDLIITGQRFSAKYDDIASRAPGAAQVLLDPREGQPLDAELKRQTTTLGTIFGKETEATALNAKLDSSIAAAKAAYNPSQKVVAVNTSGGKIGYIAPTVGRTLGPVFDLLGLTHALDVAGASNNHQGDDISVETIAAANPDWILVMDRDAAIKASDPTYVPAAKVLEDSKALANVPAVAKGQIIYMAPDTYLNEGIQTYTTFFENLATRFAAAK</sequence>
<evidence type="ECO:0000259" key="7">
    <source>
        <dbReference type="PROSITE" id="PS50983"/>
    </source>
</evidence>
<feature type="region of interest" description="Disordered" evidence="5">
    <location>
        <begin position="28"/>
        <end position="48"/>
    </location>
</feature>
<dbReference type="OrthoDB" id="63946at2"/>
<proteinExistence type="inferred from homology"/>
<dbReference type="AlphaFoldDB" id="A0A4Q2EDQ8"/>
<comment type="subcellular location">
    <subcellularLocation>
        <location evidence="1">Cell envelope</location>
    </subcellularLocation>
</comment>
<dbReference type="InterPro" id="IPR051313">
    <property type="entry name" value="Bact_iron-sidero_bind"/>
</dbReference>
<dbReference type="Gene3D" id="3.40.50.1980">
    <property type="entry name" value="Nitrogenase molybdenum iron protein domain"/>
    <property type="match status" value="2"/>
</dbReference>
<evidence type="ECO:0000256" key="5">
    <source>
        <dbReference type="SAM" id="MobiDB-lite"/>
    </source>
</evidence>
<evidence type="ECO:0000256" key="2">
    <source>
        <dbReference type="ARBA" id="ARBA00008814"/>
    </source>
</evidence>
<dbReference type="PROSITE" id="PS51257">
    <property type="entry name" value="PROKAR_LIPOPROTEIN"/>
    <property type="match status" value="1"/>
</dbReference>
<dbReference type="PROSITE" id="PS50983">
    <property type="entry name" value="FE_B12_PBP"/>
    <property type="match status" value="1"/>
</dbReference>
<dbReference type="PANTHER" id="PTHR30532:SF28">
    <property type="entry name" value="PETROBACTIN-BINDING PROTEIN YCLQ"/>
    <property type="match status" value="1"/>
</dbReference>
<keyword evidence="9" id="KW-1185">Reference proteome</keyword>
<dbReference type="Proteomes" id="UP000290624">
    <property type="component" value="Unassembled WGS sequence"/>
</dbReference>
<evidence type="ECO:0000256" key="4">
    <source>
        <dbReference type="ARBA" id="ARBA00022729"/>
    </source>
</evidence>
<feature type="domain" description="Fe/B12 periplasmic-binding" evidence="7">
    <location>
        <begin position="57"/>
        <end position="328"/>
    </location>
</feature>
<evidence type="ECO:0000313" key="9">
    <source>
        <dbReference type="Proteomes" id="UP000290624"/>
    </source>
</evidence>